<evidence type="ECO:0000313" key="1">
    <source>
        <dbReference type="EMBL" id="KGP62720.1"/>
    </source>
</evidence>
<reference evidence="1 2" key="1">
    <citation type="submission" date="2014-05" db="EMBL/GenBank/DDBJ databases">
        <authorList>
            <person name="Rizzardi K."/>
            <person name="Winiecka-Krusnell J."/>
            <person name="Ramliden M."/>
            <person name="Alm E."/>
            <person name="Andersson S."/>
            <person name="Byfors S."/>
        </authorList>
    </citation>
    <scope>NUCLEOTIDE SEQUENCE [LARGE SCALE GENOMIC DNA]</scope>
    <source>
        <strain evidence="1 2">LEGN</strain>
    </source>
</reference>
<proteinExistence type="predicted"/>
<sequence length="279" mass="30534">MFIQLTSILVLLIGLGGTPIFAKNLTPQPPKGVCVFDIDGTLTEIGSLAAVKTCNALGYGLGINTGENSTSSQVSMNAIYNGVGERAGSLGMLHPDNGEGYFSIIEALYQHYHPNLEYTTIIGNGLNLQPILGNVDLDSSFQYNGGCKNSFNHLCTNWPYKHEGLESIAEYYYPDYVRSQDNYGVKGGQSDIRNECIILFDDQGSTIANYANNIPDTTGNYTLSKTDGEYSQLFRGVHIQQKGWSFASDTEAKETICKTMQSLPVQCQPTSQKMDEICK</sequence>
<protein>
    <submittedName>
        <fullName evidence="1">Uncharacterized protein</fullName>
    </submittedName>
</protein>
<dbReference type="OrthoDB" id="5646636at2"/>
<accession>A0A0A2SNJ4</accession>
<comment type="caution">
    <text evidence="1">The sequence shown here is derived from an EMBL/GenBank/DDBJ whole genome shotgun (WGS) entry which is preliminary data.</text>
</comment>
<gene>
    <name evidence="1" type="ORF">EP47_13520</name>
</gene>
<organism evidence="1 2">
    <name type="scientific">Legionella norrlandica</name>
    <dbReference type="NCBI Taxonomy" id="1498499"/>
    <lineage>
        <taxon>Bacteria</taxon>
        <taxon>Pseudomonadati</taxon>
        <taxon>Pseudomonadota</taxon>
        <taxon>Gammaproteobacteria</taxon>
        <taxon>Legionellales</taxon>
        <taxon>Legionellaceae</taxon>
        <taxon>Legionella</taxon>
    </lineage>
</organism>
<dbReference type="EMBL" id="JNCF01000044">
    <property type="protein sequence ID" value="KGP62720.1"/>
    <property type="molecule type" value="Genomic_DNA"/>
</dbReference>
<name>A0A0A2SNJ4_9GAMM</name>
<dbReference type="AlphaFoldDB" id="A0A0A2SNJ4"/>
<keyword evidence="2" id="KW-1185">Reference proteome</keyword>
<dbReference type="Proteomes" id="UP000054422">
    <property type="component" value="Unassembled WGS sequence"/>
</dbReference>
<evidence type="ECO:0000313" key="2">
    <source>
        <dbReference type="Proteomes" id="UP000054422"/>
    </source>
</evidence>
<dbReference type="RefSeq" id="WP_035890664.1">
    <property type="nucleotide sequence ID" value="NZ_JNCF01000044.1"/>
</dbReference>